<organism evidence="1 2">
    <name type="scientific">Deinococcus metalli</name>
    <dbReference type="NCBI Taxonomy" id="1141878"/>
    <lineage>
        <taxon>Bacteria</taxon>
        <taxon>Thermotogati</taxon>
        <taxon>Deinococcota</taxon>
        <taxon>Deinococci</taxon>
        <taxon>Deinococcales</taxon>
        <taxon>Deinococcaceae</taxon>
        <taxon>Deinococcus</taxon>
    </lineage>
</organism>
<name>A0ABQ3JLP6_9DEIO</name>
<protein>
    <submittedName>
        <fullName evidence="1">Uncharacterized protein</fullName>
    </submittedName>
</protein>
<dbReference type="Proteomes" id="UP000619376">
    <property type="component" value="Unassembled WGS sequence"/>
</dbReference>
<dbReference type="EMBL" id="BNAJ01000001">
    <property type="protein sequence ID" value="GHF33502.1"/>
    <property type="molecule type" value="Genomic_DNA"/>
</dbReference>
<reference evidence="2" key="1">
    <citation type="journal article" date="2019" name="Int. J. Syst. Evol. Microbiol.">
        <title>The Global Catalogue of Microorganisms (GCM) 10K type strain sequencing project: providing services to taxonomists for standard genome sequencing and annotation.</title>
        <authorList>
            <consortium name="The Broad Institute Genomics Platform"/>
            <consortium name="The Broad Institute Genome Sequencing Center for Infectious Disease"/>
            <person name="Wu L."/>
            <person name="Ma J."/>
        </authorList>
    </citation>
    <scope>NUCLEOTIDE SEQUENCE [LARGE SCALE GENOMIC DNA]</scope>
    <source>
        <strain evidence="2">CGMCC 1.18437</strain>
    </source>
</reference>
<evidence type="ECO:0000313" key="1">
    <source>
        <dbReference type="EMBL" id="GHF33502.1"/>
    </source>
</evidence>
<sequence>MTADQDVEWGHTQEVHPSGCTVERGASFKEKGEMPQHDAECRQATHGIKLRKALRSRAFADGSGGRARACPREKSLAHGVTVDEVVASYFLTSGTVTGCNLLRLS</sequence>
<comment type="caution">
    <text evidence="1">The sequence shown here is derived from an EMBL/GenBank/DDBJ whole genome shotgun (WGS) entry which is preliminary data.</text>
</comment>
<proteinExistence type="predicted"/>
<evidence type="ECO:0000313" key="2">
    <source>
        <dbReference type="Proteomes" id="UP000619376"/>
    </source>
</evidence>
<gene>
    <name evidence="1" type="ORF">GCM10017781_07820</name>
</gene>
<accession>A0ABQ3JLP6</accession>
<keyword evidence="2" id="KW-1185">Reference proteome</keyword>